<proteinExistence type="predicted"/>
<dbReference type="PANTHER" id="PTHR33710:SF64">
    <property type="entry name" value="ENDONUCLEASE_EXONUCLEASE_PHOSPHATASE DOMAIN-CONTAINING PROTEIN"/>
    <property type="match status" value="1"/>
</dbReference>
<dbReference type="AlphaFoldDB" id="A0AAV5IRV9"/>
<evidence type="ECO:0008006" key="5">
    <source>
        <dbReference type="Google" id="ProtNLM"/>
    </source>
</evidence>
<reference evidence="3 4" key="1">
    <citation type="journal article" date="2021" name="Commun. Biol.">
        <title>The genome of Shorea leprosula (Dipterocarpaceae) highlights the ecological relevance of drought in aseasonal tropical rainforests.</title>
        <authorList>
            <person name="Ng K.K.S."/>
            <person name="Kobayashi M.J."/>
            <person name="Fawcett J.A."/>
            <person name="Hatakeyama M."/>
            <person name="Paape T."/>
            <person name="Ng C.H."/>
            <person name="Ang C.C."/>
            <person name="Tnah L.H."/>
            <person name="Lee C.T."/>
            <person name="Nishiyama T."/>
            <person name="Sese J."/>
            <person name="O'Brien M.J."/>
            <person name="Copetti D."/>
            <person name="Mohd Noor M.I."/>
            <person name="Ong R.C."/>
            <person name="Putra M."/>
            <person name="Sireger I.Z."/>
            <person name="Indrioko S."/>
            <person name="Kosugi Y."/>
            <person name="Izuno A."/>
            <person name="Isagi Y."/>
            <person name="Lee S.L."/>
            <person name="Shimizu K.K."/>
        </authorList>
    </citation>
    <scope>NUCLEOTIDE SEQUENCE [LARGE SCALE GENOMIC DNA]</scope>
    <source>
        <strain evidence="3">214</strain>
    </source>
</reference>
<feature type="region of interest" description="Disordered" evidence="2">
    <location>
        <begin position="1"/>
        <end position="45"/>
    </location>
</feature>
<feature type="region of interest" description="Disordered" evidence="2">
    <location>
        <begin position="124"/>
        <end position="143"/>
    </location>
</feature>
<dbReference type="Gene3D" id="3.60.10.10">
    <property type="entry name" value="Endonuclease/exonuclease/phosphatase"/>
    <property type="match status" value="1"/>
</dbReference>
<gene>
    <name evidence="3" type="ORF">SLEP1_g13859</name>
</gene>
<evidence type="ECO:0000256" key="2">
    <source>
        <dbReference type="SAM" id="MobiDB-lite"/>
    </source>
</evidence>
<feature type="compositionally biased region" description="Basic and acidic residues" evidence="2">
    <location>
        <begin position="127"/>
        <end position="142"/>
    </location>
</feature>
<dbReference type="EMBL" id="BPVZ01000016">
    <property type="protein sequence ID" value="GKV01295.1"/>
    <property type="molecule type" value="Genomic_DNA"/>
</dbReference>
<dbReference type="Proteomes" id="UP001054252">
    <property type="component" value="Unassembled WGS sequence"/>
</dbReference>
<organism evidence="3 4">
    <name type="scientific">Rubroshorea leprosula</name>
    <dbReference type="NCBI Taxonomy" id="152421"/>
    <lineage>
        <taxon>Eukaryota</taxon>
        <taxon>Viridiplantae</taxon>
        <taxon>Streptophyta</taxon>
        <taxon>Embryophyta</taxon>
        <taxon>Tracheophyta</taxon>
        <taxon>Spermatophyta</taxon>
        <taxon>Magnoliopsida</taxon>
        <taxon>eudicotyledons</taxon>
        <taxon>Gunneridae</taxon>
        <taxon>Pentapetalae</taxon>
        <taxon>rosids</taxon>
        <taxon>malvids</taxon>
        <taxon>Malvales</taxon>
        <taxon>Dipterocarpaceae</taxon>
        <taxon>Rubroshorea</taxon>
    </lineage>
</organism>
<dbReference type="GO" id="GO:0003676">
    <property type="term" value="F:nucleic acid binding"/>
    <property type="evidence" value="ECO:0007669"/>
    <property type="project" value="InterPro"/>
</dbReference>
<dbReference type="PANTHER" id="PTHR33710">
    <property type="entry name" value="BNAC02G09200D PROTEIN"/>
    <property type="match status" value="1"/>
</dbReference>
<comment type="caution">
    <text evidence="3">The sequence shown here is derived from an EMBL/GenBank/DDBJ whole genome shotgun (WGS) entry which is preliminary data.</text>
</comment>
<evidence type="ECO:0000256" key="1">
    <source>
        <dbReference type="SAM" id="Coils"/>
    </source>
</evidence>
<dbReference type="InterPro" id="IPR036691">
    <property type="entry name" value="Endo/exonu/phosph_ase_sf"/>
</dbReference>
<evidence type="ECO:0000313" key="3">
    <source>
        <dbReference type="EMBL" id="GKV01295.1"/>
    </source>
</evidence>
<feature type="compositionally biased region" description="Basic and acidic residues" evidence="2">
    <location>
        <begin position="1"/>
        <end position="29"/>
    </location>
</feature>
<accession>A0AAV5IRV9</accession>
<dbReference type="InterPro" id="IPR035979">
    <property type="entry name" value="RBD_domain_sf"/>
</dbReference>
<keyword evidence="4" id="KW-1185">Reference proteome</keyword>
<name>A0AAV5IRV9_9ROSI</name>
<feature type="coiled-coil region" evidence="1">
    <location>
        <begin position="360"/>
        <end position="387"/>
    </location>
</feature>
<dbReference type="SUPFAM" id="SSF54928">
    <property type="entry name" value="RNA-binding domain, RBD"/>
    <property type="match status" value="1"/>
</dbReference>
<keyword evidence="1" id="KW-0175">Coiled coil</keyword>
<dbReference type="SUPFAM" id="SSF56219">
    <property type="entry name" value="DNase I-like"/>
    <property type="match status" value="1"/>
</dbReference>
<evidence type="ECO:0000313" key="4">
    <source>
        <dbReference type="Proteomes" id="UP001054252"/>
    </source>
</evidence>
<protein>
    <recommendedName>
        <fullName evidence="5">RRM domain-containing protein</fullName>
    </recommendedName>
</protein>
<sequence>MRQKGRQRERGGDRQTWERRITQGREHARSQGRSQHKGIDPKEQWKMQSNDGWSYADIWESFLKFRRVYAIYSLNRKSRNGGKFGFVRFLNVKDMRELERQLDQIWIGDRKLWVNTPRSYAKVVKGPQDESHDEKRKGENKSRIRHGKCNIDSRKTWKDKGKMKNWSEFEEHKSWSIGSDKEDLGIQDVIKAKLDKDGHAETDVKDDDVPSNRCRKYRKLLIQDSKDVEKSAAVVLDSQIQTQNLTDGDYNVGVESKEVKIVSYLPVRPIGKIEMKVGSGEDDGKRIGSKENRVSKIKERKTNNRQQMEGKTELNFTVSPKGKIARDSIGDNGIQNCNIVLRKQIRDQLGEEIWEIAKQLGTTTQNKEEILQQIDEIERKDKHAKAKMGNQNVGDAKKEKVEFLVIQETKMEVVDGHMCRRLWDVMILTGALWKELINWINSRKGKWCLEGDFNAIRKVRERVGCREVLREMREFDCFIHDAGLVDLPLVGRKYTWYNSNSQYMSRIDRYLLFEEWLMKWSNVKQWRLRRTVSDHCPILLKDKKINWGPKPFKFFDISMEQPGCKEIIRNVWDSTMIKGWKGFELTKKLKRTKQALKEWSGRYMTDVDNRINEAKREIYVLDKKGEIAQLLVEDIEKRGSCFLDL</sequence>